<proteinExistence type="predicted"/>
<dbReference type="AlphaFoldDB" id="V4RPK8"/>
<reference evidence="1 2" key="1">
    <citation type="journal article" date="2014" name="Genome Announc.">
        <title>Draft Genome Sequence of Lutibaculum baratangense Strain AMV1T, Isolated from a Mud Volcano in Andamans, India.</title>
        <authorList>
            <person name="Singh A."/>
            <person name="Sreenivas A."/>
            <person name="Sathyanarayana Reddy G."/>
            <person name="Pinnaka A.K."/>
            <person name="Shivaji S."/>
        </authorList>
    </citation>
    <scope>NUCLEOTIDE SEQUENCE [LARGE SCALE GENOMIC DNA]</scope>
    <source>
        <strain evidence="1 2">AMV1</strain>
    </source>
</reference>
<comment type="caution">
    <text evidence="1">The sequence shown here is derived from an EMBL/GenBank/DDBJ whole genome shotgun (WGS) entry which is preliminary data.</text>
</comment>
<sequence length="139" mass="14420">MAGLVGLAAPAAAQPAFFGGSYAESTTTTSGSVVGSGSGRVRVWVESDPALGCVDDVSVQTGPGYRSNPGLNALHAAPVLVTVAPAECGSFHRPGQVIFFVQHPGTSDILDVTIQDRSGRAMHRERIPIMPKEAVEFDD</sequence>
<evidence type="ECO:0000313" key="1">
    <source>
        <dbReference type="EMBL" id="ESR27219.1"/>
    </source>
</evidence>
<name>V4RPK8_9HYPH</name>
<dbReference type="EMBL" id="AWXZ01000007">
    <property type="protein sequence ID" value="ESR27219.1"/>
    <property type="molecule type" value="Genomic_DNA"/>
</dbReference>
<evidence type="ECO:0000313" key="2">
    <source>
        <dbReference type="Proteomes" id="UP000017819"/>
    </source>
</evidence>
<dbReference type="Proteomes" id="UP000017819">
    <property type="component" value="Unassembled WGS sequence"/>
</dbReference>
<keyword evidence="2" id="KW-1185">Reference proteome</keyword>
<accession>V4RPK8</accession>
<protein>
    <submittedName>
        <fullName evidence="1">Uncharacterized protein</fullName>
    </submittedName>
</protein>
<organism evidence="1 2">
    <name type="scientific">Lutibaculum baratangense AMV1</name>
    <dbReference type="NCBI Taxonomy" id="631454"/>
    <lineage>
        <taxon>Bacteria</taxon>
        <taxon>Pseudomonadati</taxon>
        <taxon>Pseudomonadota</taxon>
        <taxon>Alphaproteobacteria</taxon>
        <taxon>Hyphomicrobiales</taxon>
        <taxon>Tepidamorphaceae</taxon>
        <taxon>Lutibaculum</taxon>
    </lineage>
</organism>
<gene>
    <name evidence="1" type="ORF">N177_0198</name>
</gene>